<dbReference type="Proteomes" id="UP000221165">
    <property type="component" value="Unassembled WGS sequence"/>
</dbReference>
<proteinExistence type="predicted"/>
<feature type="non-terminal residue" evidence="1">
    <location>
        <position position="58"/>
    </location>
</feature>
<dbReference type="VEuPathDB" id="ToxoDB:CSUI_005702"/>
<evidence type="ECO:0000313" key="2">
    <source>
        <dbReference type="Proteomes" id="UP000221165"/>
    </source>
</evidence>
<organism evidence="1 2">
    <name type="scientific">Cystoisospora suis</name>
    <dbReference type="NCBI Taxonomy" id="483139"/>
    <lineage>
        <taxon>Eukaryota</taxon>
        <taxon>Sar</taxon>
        <taxon>Alveolata</taxon>
        <taxon>Apicomplexa</taxon>
        <taxon>Conoidasida</taxon>
        <taxon>Coccidia</taxon>
        <taxon>Eucoccidiorida</taxon>
        <taxon>Eimeriorina</taxon>
        <taxon>Sarcocystidae</taxon>
        <taxon>Cystoisospora</taxon>
    </lineage>
</organism>
<name>A0A2C6KWL6_9APIC</name>
<comment type="caution">
    <text evidence="1">The sequence shown here is derived from an EMBL/GenBank/DDBJ whole genome shotgun (WGS) entry which is preliminary data.</text>
</comment>
<dbReference type="AlphaFoldDB" id="A0A2C6KWL6"/>
<gene>
    <name evidence="1" type="ORF">CSUI_005702</name>
</gene>
<keyword evidence="2" id="KW-1185">Reference proteome</keyword>
<dbReference type="GeneID" id="94429083"/>
<evidence type="ECO:0000313" key="1">
    <source>
        <dbReference type="EMBL" id="PHJ20465.1"/>
    </source>
</evidence>
<dbReference type="RefSeq" id="XP_067922153.1">
    <property type="nucleotide sequence ID" value="XM_068065872.1"/>
</dbReference>
<protein>
    <submittedName>
        <fullName evidence="1">Uncharacterized protein</fullName>
    </submittedName>
</protein>
<reference evidence="1 2" key="1">
    <citation type="journal article" date="2017" name="Int. J. Parasitol.">
        <title>The genome of the protozoan parasite Cystoisospora suis and a reverse vaccinology approach to identify vaccine candidates.</title>
        <authorList>
            <person name="Palmieri N."/>
            <person name="Shrestha A."/>
            <person name="Ruttkowski B."/>
            <person name="Beck T."/>
            <person name="Vogl C."/>
            <person name="Tomley F."/>
            <person name="Blake D.P."/>
            <person name="Joachim A."/>
        </authorList>
    </citation>
    <scope>NUCLEOTIDE SEQUENCE [LARGE SCALE GENOMIC DNA]</scope>
    <source>
        <strain evidence="1 2">Wien I</strain>
    </source>
</reference>
<dbReference type="EMBL" id="MIGC01002747">
    <property type="protein sequence ID" value="PHJ20465.1"/>
    <property type="molecule type" value="Genomic_DNA"/>
</dbReference>
<accession>A0A2C6KWL6</accession>
<sequence>MLKSANSLMQRRLPSWNNNQTSPFAVIVLLLYGEFPSSRPLVSEVSPFLVQSTQAFKI</sequence>